<dbReference type="InterPro" id="IPR037175">
    <property type="entry name" value="KFase_sf"/>
</dbReference>
<proteinExistence type="inferred from homology"/>
<sequence length="245" mass="26456">MNDQLTSSAPMDTKRGGVQVFDLSHPLVSGATVACSGHPSFHAHLTCSLANGDLSNVHTLTLGTHTGTHIDAPFHFFQSGQTIDKLDLSLLTASRAVIIDVRSKGAQERITWDDVKEYEERMTESVMVLFCTGWCRNWSSPNYDHHPFLDPEVATKVVERGVKVIGVETMSPDPVGGETGASVEVHRIVLGQGGIIVENLCGLEAVLESGIPEEEVRVSALPLNLVQCDGSPVRAVAWFGGNNRE</sequence>
<evidence type="ECO:0000313" key="2">
    <source>
        <dbReference type="EMBL" id="KAJ3483362.1"/>
    </source>
</evidence>
<keyword evidence="3" id="KW-1185">Reference proteome</keyword>
<dbReference type="GO" id="GO:0004061">
    <property type="term" value="F:arylformamidase activity"/>
    <property type="evidence" value="ECO:0007669"/>
    <property type="project" value="InterPro"/>
</dbReference>
<organism evidence="2 3">
    <name type="scientific">Meripilus lineatus</name>
    <dbReference type="NCBI Taxonomy" id="2056292"/>
    <lineage>
        <taxon>Eukaryota</taxon>
        <taxon>Fungi</taxon>
        <taxon>Dikarya</taxon>
        <taxon>Basidiomycota</taxon>
        <taxon>Agaricomycotina</taxon>
        <taxon>Agaricomycetes</taxon>
        <taxon>Polyporales</taxon>
        <taxon>Meripilaceae</taxon>
        <taxon>Meripilus</taxon>
    </lineage>
</organism>
<dbReference type="Gene3D" id="3.50.30.50">
    <property type="entry name" value="Putative cyclase"/>
    <property type="match status" value="1"/>
</dbReference>
<comment type="similarity">
    <text evidence="1">Belongs to the Cyclase 1 superfamily.</text>
</comment>
<evidence type="ECO:0008006" key="4">
    <source>
        <dbReference type="Google" id="ProtNLM"/>
    </source>
</evidence>
<dbReference type="PANTHER" id="PTHR31118">
    <property type="entry name" value="CYCLASE-LIKE PROTEIN 2"/>
    <property type="match status" value="1"/>
</dbReference>
<dbReference type="PANTHER" id="PTHR31118:SF32">
    <property type="entry name" value="KYNURENINE FORMAMIDASE"/>
    <property type="match status" value="1"/>
</dbReference>
<reference evidence="2" key="1">
    <citation type="submission" date="2022-07" db="EMBL/GenBank/DDBJ databases">
        <title>Genome Sequence of Physisporinus lineatus.</title>
        <authorList>
            <person name="Buettner E."/>
        </authorList>
    </citation>
    <scope>NUCLEOTIDE SEQUENCE</scope>
    <source>
        <strain evidence="2">VT162</strain>
    </source>
</reference>
<comment type="caution">
    <text evidence="2">The sequence shown here is derived from an EMBL/GenBank/DDBJ whole genome shotgun (WGS) entry which is preliminary data.</text>
</comment>
<evidence type="ECO:0000313" key="3">
    <source>
        <dbReference type="Proteomes" id="UP001212997"/>
    </source>
</evidence>
<dbReference type="Pfam" id="PF04199">
    <property type="entry name" value="Cyclase"/>
    <property type="match status" value="1"/>
</dbReference>
<dbReference type="GO" id="GO:0019441">
    <property type="term" value="P:L-tryptophan catabolic process to kynurenine"/>
    <property type="evidence" value="ECO:0007669"/>
    <property type="project" value="InterPro"/>
</dbReference>
<dbReference type="SUPFAM" id="SSF102198">
    <property type="entry name" value="Putative cyclase"/>
    <property type="match status" value="1"/>
</dbReference>
<dbReference type="EMBL" id="JANAWD010000231">
    <property type="protein sequence ID" value="KAJ3483362.1"/>
    <property type="molecule type" value="Genomic_DNA"/>
</dbReference>
<dbReference type="InterPro" id="IPR007325">
    <property type="entry name" value="KFase/CYL"/>
</dbReference>
<protein>
    <recommendedName>
        <fullName evidence="4">Cyclase</fullName>
    </recommendedName>
</protein>
<dbReference type="Proteomes" id="UP001212997">
    <property type="component" value="Unassembled WGS sequence"/>
</dbReference>
<gene>
    <name evidence="2" type="ORF">NLI96_g6360</name>
</gene>
<evidence type="ECO:0000256" key="1">
    <source>
        <dbReference type="ARBA" id="ARBA00007865"/>
    </source>
</evidence>
<dbReference type="AlphaFoldDB" id="A0AAD5YD12"/>
<name>A0AAD5YD12_9APHY</name>
<accession>A0AAD5YD12</accession>